<dbReference type="AlphaFoldDB" id="A0A9D2M3K2"/>
<dbReference type="EMBL" id="DWYA01000080">
    <property type="protein sequence ID" value="HJB40537.1"/>
    <property type="molecule type" value="Genomic_DNA"/>
</dbReference>
<dbReference type="Pfam" id="PF13416">
    <property type="entry name" value="SBP_bac_8"/>
    <property type="match status" value="1"/>
</dbReference>
<dbReference type="PANTHER" id="PTHR43649:SF17">
    <property type="entry name" value="ABC TRANSPORTER SOLUTE BINDING PROTEIN-SUGAR TRANSPORT"/>
    <property type="match status" value="1"/>
</dbReference>
<name>A0A9D2M3K2_9FIRM</name>
<evidence type="ECO:0000313" key="3">
    <source>
        <dbReference type="Proteomes" id="UP000824209"/>
    </source>
</evidence>
<dbReference type="PANTHER" id="PTHR43649">
    <property type="entry name" value="ARABINOSE-BINDING PROTEIN-RELATED"/>
    <property type="match status" value="1"/>
</dbReference>
<protein>
    <submittedName>
        <fullName evidence="2">Extracellular solute-binding protein</fullName>
    </submittedName>
</protein>
<accession>A0A9D2M3K2</accession>
<dbReference type="Proteomes" id="UP000824209">
    <property type="component" value="Unassembled WGS sequence"/>
</dbReference>
<sequence>MKKKNIALVLAALMAAAAVTGCGGGANARETKQVTVAKEGYPVVDEKITINAVGYGDPGGGEWEEFPIFKELEEKTNVEVNWTTVSGDGADEKLNLLLASSKELPDAVFSGLSTTKIATYAEKGLIRPIEDLIDGGYAPNLKKILDENPEIRKAITMPDGHIYAVPSINEDEEPVMTTTLNINKDWCDALGVKVEDIKTVDDFKNLMDRFVNEDPNGNGEKDEIGFTLEPVSPYHVWNGDANFTGMWGISTDYDPIMVKDGEIVCSVIQPEYKDYIIWFRDMYTGGLIDKECFTHDHNQYMAKIDSGNVGAYLTNGPVTSAQANFVAIAPLEGPAGAHWGSLDFSIDKGRGLITTTNPYPEATMRFIDSFYEPETSLNLRYGVYLQASGEQYEILPTESGKSAQAPGSYVATNLSKEVTEKYVVKTEEQIQGAERKELYGPYLLEPLPLMNYTPEESSDLSSLSADLTKVISEQKAKWCTGQGDIETEWDSYIESLNKMGLEKYMEIQNTAYDRYMGS</sequence>
<dbReference type="InterPro" id="IPR050490">
    <property type="entry name" value="Bact_solute-bd_prot1"/>
</dbReference>
<keyword evidence="1" id="KW-0732">Signal</keyword>
<comment type="caution">
    <text evidence="2">The sequence shown here is derived from an EMBL/GenBank/DDBJ whole genome shotgun (WGS) entry which is preliminary data.</text>
</comment>
<reference evidence="2" key="2">
    <citation type="submission" date="2021-04" db="EMBL/GenBank/DDBJ databases">
        <authorList>
            <person name="Gilroy R."/>
        </authorList>
    </citation>
    <scope>NUCLEOTIDE SEQUENCE</scope>
    <source>
        <strain evidence="2">ChiBcec8-14828</strain>
    </source>
</reference>
<evidence type="ECO:0000256" key="1">
    <source>
        <dbReference type="SAM" id="SignalP"/>
    </source>
</evidence>
<evidence type="ECO:0000313" key="2">
    <source>
        <dbReference type="EMBL" id="HJB40537.1"/>
    </source>
</evidence>
<dbReference type="SUPFAM" id="SSF53850">
    <property type="entry name" value="Periplasmic binding protein-like II"/>
    <property type="match status" value="1"/>
</dbReference>
<dbReference type="Gene3D" id="3.40.190.10">
    <property type="entry name" value="Periplasmic binding protein-like II"/>
    <property type="match status" value="2"/>
</dbReference>
<reference evidence="2" key="1">
    <citation type="journal article" date="2021" name="PeerJ">
        <title>Extensive microbial diversity within the chicken gut microbiome revealed by metagenomics and culture.</title>
        <authorList>
            <person name="Gilroy R."/>
            <person name="Ravi A."/>
            <person name="Getino M."/>
            <person name="Pursley I."/>
            <person name="Horton D.L."/>
            <person name="Alikhan N.F."/>
            <person name="Baker D."/>
            <person name="Gharbi K."/>
            <person name="Hall N."/>
            <person name="Watson M."/>
            <person name="Adriaenssens E.M."/>
            <person name="Foster-Nyarko E."/>
            <person name="Jarju S."/>
            <person name="Secka A."/>
            <person name="Antonio M."/>
            <person name="Oren A."/>
            <person name="Chaudhuri R.R."/>
            <person name="La Ragione R."/>
            <person name="Hildebrand F."/>
            <person name="Pallen M.J."/>
        </authorList>
    </citation>
    <scope>NUCLEOTIDE SEQUENCE</scope>
    <source>
        <strain evidence="2">ChiBcec8-14828</strain>
    </source>
</reference>
<proteinExistence type="predicted"/>
<feature type="chain" id="PRO_5038385683" evidence="1">
    <location>
        <begin position="29"/>
        <end position="518"/>
    </location>
</feature>
<organism evidence="2 3">
    <name type="scientific">Candidatus Ruthenibacterium avium</name>
    <dbReference type="NCBI Taxonomy" id="2838751"/>
    <lineage>
        <taxon>Bacteria</taxon>
        <taxon>Bacillati</taxon>
        <taxon>Bacillota</taxon>
        <taxon>Clostridia</taxon>
        <taxon>Eubacteriales</taxon>
        <taxon>Oscillospiraceae</taxon>
        <taxon>Ruthenibacterium</taxon>
    </lineage>
</organism>
<gene>
    <name evidence="2" type="ORF">H9943_09100</name>
</gene>
<dbReference type="PROSITE" id="PS51257">
    <property type="entry name" value="PROKAR_LIPOPROTEIN"/>
    <property type="match status" value="1"/>
</dbReference>
<feature type="signal peptide" evidence="1">
    <location>
        <begin position="1"/>
        <end position="28"/>
    </location>
</feature>
<dbReference type="InterPro" id="IPR006059">
    <property type="entry name" value="SBP"/>
</dbReference>